<dbReference type="Proteomes" id="UP001164250">
    <property type="component" value="Chromosome 12"/>
</dbReference>
<protein>
    <submittedName>
        <fullName evidence="1">Uncharacterized protein</fullName>
    </submittedName>
</protein>
<dbReference type="EMBL" id="CM047908">
    <property type="protein sequence ID" value="KAJ0082601.1"/>
    <property type="molecule type" value="Genomic_DNA"/>
</dbReference>
<evidence type="ECO:0000313" key="1">
    <source>
        <dbReference type="EMBL" id="KAJ0082601.1"/>
    </source>
</evidence>
<accession>A0ACC1A8V5</accession>
<keyword evidence="2" id="KW-1185">Reference proteome</keyword>
<name>A0ACC1A8V5_9ROSI</name>
<comment type="caution">
    <text evidence="1">The sequence shown here is derived from an EMBL/GenBank/DDBJ whole genome shotgun (WGS) entry which is preliminary data.</text>
</comment>
<gene>
    <name evidence="1" type="ORF">Patl1_11597</name>
</gene>
<organism evidence="1 2">
    <name type="scientific">Pistacia atlantica</name>
    <dbReference type="NCBI Taxonomy" id="434234"/>
    <lineage>
        <taxon>Eukaryota</taxon>
        <taxon>Viridiplantae</taxon>
        <taxon>Streptophyta</taxon>
        <taxon>Embryophyta</taxon>
        <taxon>Tracheophyta</taxon>
        <taxon>Spermatophyta</taxon>
        <taxon>Magnoliopsida</taxon>
        <taxon>eudicotyledons</taxon>
        <taxon>Gunneridae</taxon>
        <taxon>Pentapetalae</taxon>
        <taxon>rosids</taxon>
        <taxon>malvids</taxon>
        <taxon>Sapindales</taxon>
        <taxon>Anacardiaceae</taxon>
        <taxon>Pistacia</taxon>
    </lineage>
</organism>
<reference evidence="2" key="1">
    <citation type="journal article" date="2023" name="G3 (Bethesda)">
        <title>Genome assembly and association tests identify interacting loci associated with vigor, precocity, and sex in interspecific pistachio rootstocks.</title>
        <authorList>
            <person name="Palmer W."/>
            <person name="Jacygrad E."/>
            <person name="Sagayaradj S."/>
            <person name="Cavanaugh K."/>
            <person name="Han R."/>
            <person name="Bertier L."/>
            <person name="Beede B."/>
            <person name="Kafkas S."/>
            <person name="Golino D."/>
            <person name="Preece J."/>
            <person name="Michelmore R."/>
        </authorList>
    </citation>
    <scope>NUCLEOTIDE SEQUENCE [LARGE SCALE GENOMIC DNA]</scope>
</reference>
<evidence type="ECO:0000313" key="2">
    <source>
        <dbReference type="Proteomes" id="UP001164250"/>
    </source>
</evidence>
<proteinExistence type="predicted"/>
<sequence>MPAAPPNSLKNKPIIPLSQLTHTHFRNFHFSFSYHSITILLHCNKFPSDPQQRTSMSACAAAAVAARKEVGVVCMRRIDLDVSLFDRMWEAFAAVEMNEEMDGWDFVW</sequence>